<proteinExistence type="predicted"/>
<feature type="signal peptide" evidence="1">
    <location>
        <begin position="1"/>
        <end position="19"/>
    </location>
</feature>
<name>A0A0P1F2T7_9RHOB</name>
<sequence length="120" mass="12965">MFVRTLALLICAGASPATALELRETERYDLNQPASLDYDPTFCGLWTANEGPEAILVTLQGDELRRISSDLFRIKAIAIEGDHLLVGDGLPCSTLSAMVCARISHPFILAASRQFGLNAS</sequence>
<gene>
    <name evidence="2" type="ORF">RUA4292_02908</name>
</gene>
<organism evidence="2 3">
    <name type="scientific">Ruegeria atlantica</name>
    <dbReference type="NCBI Taxonomy" id="81569"/>
    <lineage>
        <taxon>Bacteria</taxon>
        <taxon>Pseudomonadati</taxon>
        <taxon>Pseudomonadota</taxon>
        <taxon>Alphaproteobacteria</taxon>
        <taxon>Rhodobacterales</taxon>
        <taxon>Roseobacteraceae</taxon>
        <taxon>Ruegeria</taxon>
    </lineage>
</organism>
<reference evidence="2 3" key="1">
    <citation type="submission" date="2015-09" db="EMBL/GenBank/DDBJ databases">
        <authorList>
            <consortium name="Swine Surveillance"/>
        </authorList>
    </citation>
    <scope>NUCLEOTIDE SEQUENCE [LARGE SCALE GENOMIC DNA]</scope>
    <source>
        <strain evidence="2 3">CECT 4292</strain>
    </source>
</reference>
<evidence type="ECO:0000313" key="3">
    <source>
        <dbReference type="Proteomes" id="UP000050783"/>
    </source>
</evidence>
<feature type="chain" id="PRO_5006062203" evidence="1">
    <location>
        <begin position="20"/>
        <end position="120"/>
    </location>
</feature>
<protein>
    <submittedName>
        <fullName evidence="2">Uncharacterized protein</fullName>
    </submittedName>
</protein>
<accession>A0A0P1F2T7</accession>
<dbReference type="EMBL" id="CYPU01000042">
    <property type="protein sequence ID" value="CUH48719.1"/>
    <property type="molecule type" value="Genomic_DNA"/>
</dbReference>
<dbReference type="Proteomes" id="UP000050783">
    <property type="component" value="Unassembled WGS sequence"/>
</dbReference>
<evidence type="ECO:0000313" key="2">
    <source>
        <dbReference type="EMBL" id="CUH48719.1"/>
    </source>
</evidence>
<evidence type="ECO:0000256" key="1">
    <source>
        <dbReference type="SAM" id="SignalP"/>
    </source>
</evidence>
<dbReference type="AlphaFoldDB" id="A0A0P1F2T7"/>
<keyword evidence="1" id="KW-0732">Signal</keyword>